<comment type="caution">
    <text evidence="5">The sequence shown here is derived from an EMBL/GenBank/DDBJ whole genome shotgun (WGS) entry which is preliminary data.</text>
</comment>
<dbReference type="EMBL" id="NAJQ01000987">
    <property type="protein sequence ID" value="TKA63096.1"/>
    <property type="molecule type" value="Genomic_DNA"/>
</dbReference>
<feature type="domain" description="SH3" evidence="3">
    <location>
        <begin position="666"/>
        <end position="726"/>
    </location>
</feature>
<protein>
    <recommendedName>
        <fullName evidence="7">SH3 domain-containing protein</fullName>
    </recommendedName>
</protein>
<dbReference type="InterPro" id="IPR050670">
    <property type="entry name" value="STAM"/>
</dbReference>
<dbReference type="Pfam" id="PF00018">
    <property type="entry name" value="SH3_1"/>
    <property type="match status" value="2"/>
</dbReference>
<organism evidence="5 6">
    <name type="scientific">Friedmanniomyces simplex</name>
    <dbReference type="NCBI Taxonomy" id="329884"/>
    <lineage>
        <taxon>Eukaryota</taxon>
        <taxon>Fungi</taxon>
        <taxon>Dikarya</taxon>
        <taxon>Ascomycota</taxon>
        <taxon>Pezizomycotina</taxon>
        <taxon>Dothideomycetes</taxon>
        <taxon>Dothideomycetidae</taxon>
        <taxon>Mycosphaerellales</taxon>
        <taxon>Teratosphaeriaceae</taxon>
        <taxon>Friedmanniomyces</taxon>
    </lineage>
</organism>
<keyword evidence="1 2" id="KW-0728">SH3 domain</keyword>
<dbReference type="Gene3D" id="1.10.555.10">
    <property type="entry name" value="Rho GTPase activation protein"/>
    <property type="match status" value="1"/>
</dbReference>
<sequence>MSAPGVRAEDITIASRTRECLKTFDALSRVPVIARDVADAVKDNLARFRIWAGNIGAYHSPHDKRSADYRLRDGPEVRAQLIELLDELIDNNREIAENLPSIQQYPGPGTSTQDASYVAANNDSDINEVCLIAGDVITSLLKVSVLVRNATTRDRYARAAAASQSQAFIPDFDIRHVKDEYPKVGQRPWLAKRLGTAITQRRQFLRYCEEHSEKIARESRGLPETTATLALSQSEPSISHASRVDGLSLFGALTVAETTASTVDVARLQGINLRPAYLDDTDAQSENLSYLSSQKHIFRDLRAPSDRIPNTSVIQKPRPEMGSPTLALSALPINFNDGEPAQLDDETESDDDVSVVGEELEGAKKRQAKLRVEIEAQTRIKLDIERELLKPATNKFGQLAVDVNHRANCERTLRFVTGRLVALNEDLEKASRLVAKLDASQATEDCETEESAPEPAVIKLDPSPKATIYLDLRDPLDPSARCPTVVRRCVEFLLTYEAEKTEGIFRFSEDKSKVKHLKDLFEVNGDADLVAICDDHDVLTVADLLRRYIRDIPHDLLTVTLRPEFAKCLNVDGTNGLNDLQQLRSLVKSLPTKPRLLLTTLFFLLSRIAASSDVNVSIYFTSILNMPMDLIGTFVNDYEYIFYQASASEPDGGLIEANRNLEVTVETVRRVRALYDFAPTEPGELEFKKDDIIEVTESAYKDWWKGRLDSGETGIFPLNYVEKVREVRALFDFVPTEVGELAFRKGDTIVVLESVYKDWWRGKLRGGETGVFPVNYVEELGDFGQEERLIPANFDERLRDLPKEDLSLPYPIRPISSDH</sequence>
<dbReference type="GO" id="GO:0043328">
    <property type="term" value="P:protein transport to vacuole involved in ubiquitin-dependent protein catabolic process via the multivesicular body sorting pathway"/>
    <property type="evidence" value="ECO:0007669"/>
    <property type="project" value="TreeGrafter"/>
</dbReference>
<dbReference type="AlphaFoldDB" id="A0A4U0WL96"/>
<evidence type="ECO:0000313" key="5">
    <source>
        <dbReference type="EMBL" id="TKA63096.1"/>
    </source>
</evidence>
<dbReference type="Pfam" id="PF00620">
    <property type="entry name" value="RhoGAP"/>
    <property type="match status" value="1"/>
</dbReference>
<proteinExistence type="predicted"/>
<dbReference type="OrthoDB" id="6133115at2759"/>
<dbReference type="PRINTS" id="PR00452">
    <property type="entry name" value="SH3DOMAIN"/>
</dbReference>
<gene>
    <name evidence="5" type="ORF">B0A55_09552</name>
</gene>
<evidence type="ECO:0008006" key="7">
    <source>
        <dbReference type="Google" id="ProtNLM"/>
    </source>
</evidence>
<dbReference type="GO" id="GO:0007165">
    <property type="term" value="P:signal transduction"/>
    <property type="evidence" value="ECO:0007669"/>
    <property type="project" value="InterPro"/>
</dbReference>
<feature type="domain" description="Rho-GAP" evidence="4">
    <location>
        <begin position="470"/>
        <end position="672"/>
    </location>
</feature>
<feature type="domain" description="SH3" evidence="3">
    <location>
        <begin position="727"/>
        <end position="782"/>
    </location>
</feature>
<evidence type="ECO:0000259" key="3">
    <source>
        <dbReference type="PROSITE" id="PS50002"/>
    </source>
</evidence>
<accession>A0A4U0WL96</accession>
<dbReference type="InterPro" id="IPR008936">
    <property type="entry name" value="Rho_GTPase_activation_prot"/>
</dbReference>
<dbReference type="Gene3D" id="2.30.30.40">
    <property type="entry name" value="SH3 Domains"/>
    <property type="match status" value="2"/>
</dbReference>
<evidence type="ECO:0000259" key="4">
    <source>
        <dbReference type="PROSITE" id="PS50238"/>
    </source>
</evidence>
<dbReference type="SMART" id="SM00324">
    <property type="entry name" value="RhoGAP"/>
    <property type="match status" value="1"/>
</dbReference>
<dbReference type="Proteomes" id="UP000309340">
    <property type="component" value="Unassembled WGS sequence"/>
</dbReference>
<dbReference type="STRING" id="329884.A0A4U0WL96"/>
<dbReference type="InterPro" id="IPR001452">
    <property type="entry name" value="SH3_domain"/>
</dbReference>
<evidence type="ECO:0000313" key="6">
    <source>
        <dbReference type="Proteomes" id="UP000309340"/>
    </source>
</evidence>
<dbReference type="PROSITE" id="PS50238">
    <property type="entry name" value="RHOGAP"/>
    <property type="match status" value="1"/>
</dbReference>
<dbReference type="InterPro" id="IPR000198">
    <property type="entry name" value="RhoGAP_dom"/>
</dbReference>
<dbReference type="SUPFAM" id="SSF48350">
    <property type="entry name" value="GTPase activation domain, GAP"/>
    <property type="match status" value="1"/>
</dbReference>
<reference evidence="5 6" key="1">
    <citation type="submission" date="2017-03" db="EMBL/GenBank/DDBJ databases">
        <title>Genomes of endolithic fungi from Antarctica.</title>
        <authorList>
            <person name="Coleine C."/>
            <person name="Masonjones S."/>
            <person name="Stajich J.E."/>
        </authorList>
    </citation>
    <scope>NUCLEOTIDE SEQUENCE [LARGE SCALE GENOMIC DNA]</scope>
    <source>
        <strain evidence="5 6">CCFEE 5184</strain>
    </source>
</reference>
<dbReference type="InterPro" id="IPR036028">
    <property type="entry name" value="SH3-like_dom_sf"/>
</dbReference>
<dbReference type="CDD" id="cd11805">
    <property type="entry name" value="SH3_GRB2_like_C"/>
    <property type="match status" value="1"/>
</dbReference>
<dbReference type="GO" id="GO:0033565">
    <property type="term" value="C:ESCRT-0 complex"/>
    <property type="evidence" value="ECO:0007669"/>
    <property type="project" value="TreeGrafter"/>
</dbReference>
<dbReference type="PROSITE" id="PS50002">
    <property type="entry name" value="SH3"/>
    <property type="match status" value="2"/>
</dbReference>
<dbReference type="SUPFAM" id="SSF50044">
    <property type="entry name" value="SH3-domain"/>
    <property type="match status" value="2"/>
</dbReference>
<evidence type="ECO:0000256" key="2">
    <source>
        <dbReference type="PROSITE-ProRule" id="PRU00192"/>
    </source>
</evidence>
<dbReference type="PANTHER" id="PTHR45929">
    <property type="entry name" value="JAK PATHWAY SIGNAL TRANSDUCTION ADAPTOR MOLECULE"/>
    <property type="match status" value="1"/>
</dbReference>
<name>A0A4U0WL96_9PEZI</name>
<dbReference type="PANTHER" id="PTHR45929:SF3">
    <property type="entry name" value="JAK PATHWAY SIGNAL TRANSDUCTION ADAPTOR MOLECULE"/>
    <property type="match status" value="1"/>
</dbReference>
<keyword evidence="6" id="KW-1185">Reference proteome</keyword>
<evidence type="ECO:0000256" key="1">
    <source>
        <dbReference type="ARBA" id="ARBA00022443"/>
    </source>
</evidence>
<dbReference type="SMART" id="SM00326">
    <property type="entry name" value="SH3"/>
    <property type="match status" value="2"/>
</dbReference>